<dbReference type="SUPFAM" id="SSF53807">
    <property type="entry name" value="Helical backbone' metal receptor"/>
    <property type="match status" value="1"/>
</dbReference>
<dbReference type="PROSITE" id="PS50983">
    <property type="entry name" value="FE_B12_PBP"/>
    <property type="match status" value="1"/>
</dbReference>
<dbReference type="Proteomes" id="UP000255129">
    <property type="component" value="Unassembled WGS sequence"/>
</dbReference>
<dbReference type="PANTHER" id="PTHR30532">
    <property type="entry name" value="IRON III DICITRATE-BINDING PERIPLASMIC PROTEIN"/>
    <property type="match status" value="1"/>
</dbReference>
<reference evidence="8 9" key="1">
    <citation type="submission" date="2018-06" db="EMBL/GenBank/DDBJ databases">
        <authorList>
            <consortium name="Pathogen Informatics"/>
            <person name="Doyle S."/>
        </authorList>
    </citation>
    <scope>NUCLEOTIDE SEQUENCE [LARGE SCALE GENOMIC DNA]</scope>
    <source>
        <strain evidence="8 9">NCTC12026</strain>
    </source>
</reference>
<feature type="signal peptide" evidence="6">
    <location>
        <begin position="1"/>
        <end position="19"/>
    </location>
</feature>
<evidence type="ECO:0000256" key="4">
    <source>
        <dbReference type="ARBA" id="ARBA00022496"/>
    </source>
</evidence>
<evidence type="ECO:0000256" key="6">
    <source>
        <dbReference type="SAM" id="SignalP"/>
    </source>
</evidence>
<dbReference type="GO" id="GO:0030288">
    <property type="term" value="C:outer membrane-bounded periplasmic space"/>
    <property type="evidence" value="ECO:0007669"/>
    <property type="project" value="TreeGrafter"/>
</dbReference>
<keyword evidence="3" id="KW-0813">Transport</keyword>
<evidence type="ECO:0000256" key="5">
    <source>
        <dbReference type="ARBA" id="ARBA00022729"/>
    </source>
</evidence>
<dbReference type="AlphaFoldDB" id="A0A379G7D4"/>
<keyword evidence="4" id="KW-0410">Iron transport</keyword>
<comment type="similarity">
    <text evidence="2">Belongs to the bacterial solute-binding protein 8 family.</text>
</comment>
<keyword evidence="5 6" id="KW-0732">Signal</keyword>
<protein>
    <submittedName>
        <fullName evidence="8">Uncharacterized ABC transporter solute-binding protein yclQ</fullName>
    </submittedName>
</protein>
<feature type="domain" description="Fe/B12 periplasmic-binding" evidence="7">
    <location>
        <begin position="66"/>
        <end position="330"/>
    </location>
</feature>
<dbReference type="InterPro" id="IPR051313">
    <property type="entry name" value="Bact_iron-sidero_bind"/>
</dbReference>
<accession>A0A379G7D4</accession>
<proteinExistence type="inferred from homology"/>
<organism evidence="8 9">
    <name type="scientific">Providencia rustigianii</name>
    <dbReference type="NCBI Taxonomy" id="158850"/>
    <lineage>
        <taxon>Bacteria</taxon>
        <taxon>Pseudomonadati</taxon>
        <taxon>Pseudomonadota</taxon>
        <taxon>Gammaproteobacteria</taxon>
        <taxon>Enterobacterales</taxon>
        <taxon>Morganellaceae</taxon>
        <taxon>Providencia</taxon>
    </lineage>
</organism>
<dbReference type="InterPro" id="IPR002491">
    <property type="entry name" value="ABC_transptr_periplasmic_BD"/>
</dbReference>
<comment type="subcellular location">
    <subcellularLocation>
        <location evidence="1">Cell envelope</location>
    </subcellularLocation>
</comment>
<keyword evidence="4" id="KW-0406">Ion transport</keyword>
<dbReference type="EMBL" id="UGUA01000002">
    <property type="protein sequence ID" value="SUC36959.1"/>
    <property type="molecule type" value="Genomic_DNA"/>
</dbReference>
<dbReference type="OrthoDB" id="63946at2"/>
<sequence>MFAKSLVSGIALLSVVALAGCDNAKETQSTAPVAEKQAAENKTAESQTVVVEHAQGKTEIPSHPQRVFVMNMETLDIIDALGVPIIGVPQTNAHFPKFLEKYSTSEYINGGSLFEPAYETISSAKPDVILGGSRARDAYDKLSGVAPTISLDIDNKRFIDSLMERTTLLGNLFGKQAEADKLVSDFKGKIDGIKAKAPTAGKAMVILVSGGKISAYGPGSRFGFIFDVLGFEPAYVFTEDTGRHGNIVSSELLLKLNPDWLFVIDRDNAIGAKDAQPAADVLDNALVRKTSAWEKGQVTYLDSSAVYIAGGIQTYSKLMDEVNAALEKKKTN</sequence>
<dbReference type="Gene3D" id="3.40.50.1980">
    <property type="entry name" value="Nitrogenase molybdenum iron protein domain"/>
    <property type="match status" value="2"/>
</dbReference>
<evidence type="ECO:0000256" key="1">
    <source>
        <dbReference type="ARBA" id="ARBA00004196"/>
    </source>
</evidence>
<evidence type="ECO:0000313" key="8">
    <source>
        <dbReference type="EMBL" id="SUC36959.1"/>
    </source>
</evidence>
<feature type="chain" id="PRO_5016582025" evidence="6">
    <location>
        <begin position="20"/>
        <end position="332"/>
    </location>
</feature>
<keyword evidence="4" id="KW-0408">Iron</keyword>
<evidence type="ECO:0000256" key="3">
    <source>
        <dbReference type="ARBA" id="ARBA00022448"/>
    </source>
</evidence>
<dbReference type="PROSITE" id="PS51257">
    <property type="entry name" value="PROKAR_LIPOPROTEIN"/>
    <property type="match status" value="1"/>
</dbReference>
<evidence type="ECO:0000256" key="2">
    <source>
        <dbReference type="ARBA" id="ARBA00008814"/>
    </source>
</evidence>
<evidence type="ECO:0000259" key="7">
    <source>
        <dbReference type="PROSITE" id="PS50983"/>
    </source>
</evidence>
<dbReference type="GO" id="GO:1901678">
    <property type="term" value="P:iron coordination entity transport"/>
    <property type="evidence" value="ECO:0007669"/>
    <property type="project" value="UniProtKB-ARBA"/>
</dbReference>
<dbReference type="CDD" id="cd01140">
    <property type="entry name" value="FatB"/>
    <property type="match status" value="1"/>
</dbReference>
<name>A0A379G7D4_9GAMM</name>
<dbReference type="PANTHER" id="PTHR30532:SF28">
    <property type="entry name" value="PETROBACTIN-BINDING PROTEIN YCLQ"/>
    <property type="match status" value="1"/>
</dbReference>
<dbReference type="Pfam" id="PF01497">
    <property type="entry name" value="Peripla_BP_2"/>
    <property type="match status" value="1"/>
</dbReference>
<dbReference type="InterPro" id="IPR033870">
    <property type="entry name" value="FatB"/>
</dbReference>
<evidence type="ECO:0000313" key="9">
    <source>
        <dbReference type="Proteomes" id="UP000255129"/>
    </source>
</evidence>
<gene>
    <name evidence="8" type="primary">yclQ_2</name>
    <name evidence="8" type="ORF">NCTC12026_03403</name>
</gene>
<dbReference type="RefSeq" id="WP_006814405.1">
    <property type="nucleotide sequence ID" value="NZ_AP018946.1"/>
</dbReference>